<dbReference type="KEGG" id="tun:J9260_11105"/>
<dbReference type="GO" id="GO:0004519">
    <property type="term" value="F:endonuclease activity"/>
    <property type="evidence" value="ECO:0007669"/>
    <property type="project" value="UniProtKB-KW"/>
</dbReference>
<evidence type="ECO:0000313" key="9">
    <source>
        <dbReference type="Proteomes" id="UP000672009"/>
    </source>
</evidence>
<dbReference type="InterPro" id="IPR008766">
    <property type="entry name" value="Replication_gene_A-like"/>
</dbReference>
<evidence type="ECO:0000256" key="6">
    <source>
        <dbReference type="ARBA" id="ARBA00022801"/>
    </source>
</evidence>
<dbReference type="GO" id="GO:0016787">
    <property type="term" value="F:hydrolase activity"/>
    <property type="evidence" value="ECO:0007669"/>
    <property type="project" value="UniProtKB-KW"/>
</dbReference>
<sequence>MNHYATALQSGALAAFFPAYHCDMVQGWEHHHFTHNNGENYLHQQQAIAKRAPATDDDSDTLKGRAIIYAAKCKQLAPEPYHLPQRALDYVAVKGMRLPVVSVNTVRHDGTTGKKAQAEGIRLRITSEKWWYRRLRVQQGQQQELQAIRLGLVNAEKQAYVSDYGLSRVLAHQAKSLEWLDSMELIDTQTGEVLPLKQAADAGVSNPVNRRNEMMLRIADGERYFHLNGYVALFLTLTTPSKFHKFTKTGTHTRVDRMGVKRTIGGKVIANPKYQETIDGNTNTPKLAHAWLSKSWARFRAAIHHRGISAPYMRVTEPHADGTEHQHAIVFVQPAHLKTYTRLLWKYWLREDGDEPGATRHRVQIVKIDLSKGRAAGYIAKYVAKNIQTLGIEGDDTKDHDTGMESIDAATRVHAWRSRWVVRAFQFSQQFGKVSLWRELRRLKDAEQPDAPLLNVARFAADTGDYYGFLKITQQHPDTFAFLLEDNAKPNRYGEITERVRGITHDAGATVTRTHDWELHQRATDIDETTTADESDCDFLIPALRAVSDPWSTVNNCRQDVTETYFGNMAGGEA</sequence>
<keyword evidence="5 8" id="KW-0255">Endonuclease</keyword>
<evidence type="ECO:0000313" key="8">
    <source>
        <dbReference type="EMBL" id="QTR52285.1"/>
    </source>
</evidence>
<dbReference type="AlphaFoldDB" id="A0A975F6D7"/>
<evidence type="ECO:0000259" key="7">
    <source>
        <dbReference type="Pfam" id="PF05840"/>
    </source>
</evidence>
<comment type="function">
    <text evidence="1">Possible endonuclease which induces a single-strand cut and initiates DNA replication.</text>
</comment>
<dbReference type="GO" id="GO:0006260">
    <property type="term" value="P:DNA replication"/>
    <property type="evidence" value="ECO:0007669"/>
    <property type="project" value="UniProtKB-KW"/>
</dbReference>
<evidence type="ECO:0000256" key="1">
    <source>
        <dbReference type="ARBA" id="ARBA00003293"/>
    </source>
</evidence>
<evidence type="ECO:0000256" key="2">
    <source>
        <dbReference type="ARBA" id="ARBA00009260"/>
    </source>
</evidence>
<name>A0A975F6D7_9GAMM</name>
<dbReference type="EMBL" id="CP072793">
    <property type="protein sequence ID" value="QTR52285.1"/>
    <property type="molecule type" value="Genomic_DNA"/>
</dbReference>
<keyword evidence="4" id="KW-0540">Nuclease</keyword>
<keyword evidence="6" id="KW-0378">Hydrolase</keyword>
<reference evidence="8" key="1">
    <citation type="submission" date="2021-04" db="EMBL/GenBank/DDBJ databases">
        <title>Genomics, taxonomy and metabolism of representatives of sulfur bacteria of the genus Thiothrix: Thiothrix fructosivorans QT, Thiothrix unzii A1T and three new species, Thiothrix subterranea sp. nov., Thiothrix litoralis sp. nov. and 'Candidatus Thiothrix anitrata' sp. nov.</title>
        <authorList>
            <person name="Ravin N.V."/>
            <person name="Smolyakov D."/>
            <person name="Rudenko T.S."/>
            <person name="Mardanov A.V."/>
            <person name="Beletsky A.V."/>
            <person name="Markov N.D."/>
            <person name="Fomenkov A.I."/>
            <person name="Roberts R.J."/>
            <person name="Karnachuk O.V."/>
            <person name="Novikov A."/>
            <person name="Grabovich M.Y."/>
        </authorList>
    </citation>
    <scope>NUCLEOTIDE SEQUENCE</scope>
    <source>
        <strain evidence="8">A1</strain>
    </source>
</reference>
<accession>A0A975F6D7</accession>
<feature type="domain" description="Replication gene A protein-like" evidence="7">
    <location>
        <begin position="115"/>
        <end position="388"/>
    </location>
</feature>
<organism evidence="8 9">
    <name type="scientific">Thiothrix unzii</name>
    <dbReference type="NCBI Taxonomy" id="111769"/>
    <lineage>
        <taxon>Bacteria</taxon>
        <taxon>Pseudomonadati</taxon>
        <taxon>Pseudomonadota</taxon>
        <taxon>Gammaproteobacteria</taxon>
        <taxon>Thiotrichales</taxon>
        <taxon>Thiotrichaceae</taxon>
        <taxon>Thiothrix</taxon>
    </lineage>
</organism>
<dbReference type="Proteomes" id="UP000672009">
    <property type="component" value="Chromosome"/>
</dbReference>
<evidence type="ECO:0000256" key="5">
    <source>
        <dbReference type="ARBA" id="ARBA00022759"/>
    </source>
</evidence>
<dbReference type="Pfam" id="PF05840">
    <property type="entry name" value="Phage_GPA"/>
    <property type="match status" value="1"/>
</dbReference>
<evidence type="ECO:0000256" key="3">
    <source>
        <dbReference type="ARBA" id="ARBA00022705"/>
    </source>
</evidence>
<comment type="similarity">
    <text evidence="2">Belongs to the phage GPA family.</text>
</comment>
<keyword evidence="3" id="KW-0235">DNA replication</keyword>
<keyword evidence="9" id="KW-1185">Reference proteome</keyword>
<protein>
    <submittedName>
        <fullName evidence="8">Replication endonuclease</fullName>
    </submittedName>
</protein>
<evidence type="ECO:0000256" key="4">
    <source>
        <dbReference type="ARBA" id="ARBA00022722"/>
    </source>
</evidence>
<gene>
    <name evidence="8" type="ORF">J9260_11105</name>
</gene>
<proteinExistence type="inferred from homology"/>
<dbReference type="RefSeq" id="WP_210217837.1">
    <property type="nucleotide sequence ID" value="NZ_CP072793.1"/>
</dbReference>